<dbReference type="KEGG" id="cef:CE2111"/>
<accession>Q8FNN3</accession>
<proteinExistence type="predicted"/>
<dbReference type="PROSITE" id="PS51085">
    <property type="entry name" value="2FE2S_FER_2"/>
    <property type="match status" value="1"/>
</dbReference>
<dbReference type="GO" id="GO:0051536">
    <property type="term" value="F:iron-sulfur cluster binding"/>
    <property type="evidence" value="ECO:0007669"/>
    <property type="project" value="InterPro"/>
</dbReference>
<dbReference type="Gene3D" id="3.10.20.30">
    <property type="match status" value="1"/>
</dbReference>
<organism evidence="2 3">
    <name type="scientific">Corynebacterium efficiens (strain DSM 44549 / YS-314 / AJ 12310 / JCM 11189 / NBRC 100395)</name>
    <dbReference type="NCBI Taxonomy" id="196164"/>
    <lineage>
        <taxon>Bacteria</taxon>
        <taxon>Bacillati</taxon>
        <taxon>Actinomycetota</taxon>
        <taxon>Actinomycetes</taxon>
        <taxon>Mycobacteriales</taxon>
        <taxon>Corynebacteriaceae</taxon>
        <taxon>Corynebacterium</taxon>
    </lineage>
</organism>
<dbReference type="PANTHER" id="PTHR30212">
    <property type="entry name" value="PROTEIN YIIM"/>
    <property type="match status" value="1"/>
</dbReference>
<evidence type="ECO:0000313" key="3">
    <source>
        <dbReference type="Proteomes" id="UP000001409"/>
    </source>
</evidence>
<name>Q8FNN3_COREF</name>
<dbReference type="eggNOG" id="COG1018">
    <property type="taxonomic scope" value="Bacteria"/>
</dbReference>
<dbReference type="InterPro" id="IPR012675">
    <property type="entry name" value="Beta-grasp_dom_sf"/>
</dbReference>
<dbReference type="RefSeq" id="WP_011075769.1">
    <property type="nucleotide sequence ID" value="NC_004369.1"/>
</dbReference>
<dbReference type="EMBL" id="BA000035">
    <property type="protein sequence ID" value="BAC18921.1"/>
    <property type="molecule type" value="Genomic_DNA"/>
</dbReference>
<dbReference type="CDD" id="cd00207">
    <property type="entry name" value="fer2"/>
    <property type="match status" value="1"/>
</dbReference>
<evidence type="ECO:0000313" key="2">
    <source>
        <dbReference type="EMBL" id="BAC18921.1"/>
    </source>
</evidence>
<dbReference type="Proteomes" id="UP000001409">
    <property type="component" value="Chromosome"/>
</dbReference>
<dbReference type="PANTHER" id="PTHR30212:SF2">
    <property type="entry name" value="PROTEIN YIIM"/>
    <property type="match status" value="1"/>
</dbReference>
<dbReference type="InterPro" id="IPR036010">
    <property type="entry name" value="2Fe-2S_ferredoxin-like_sf"/>
</dbReference>
<dbReference type="InterPro" id="IPR052353">
    <property type="entry name" value="Benzoxazolinone_Detox_Enz"/>
</dbReference>
<protein>
    <recommendedName>
        <fullName evidence="1">2Fe-2S ferredoxin-type domain-containing protein</fullName>
    </recommendedName>
</protein>
<dbReference type="AlphaFoldDB" id="Q8FNN3"/>
<dbReference type="STRING" id="196164.gene:10742539"/>
<sequence>MRRESFTPTTLIDPSKNKAFTVVKNSTGKEFKVPANMTLLETLEAAGEDLYAECREDICGTCEVGIISGEAEHRDVILSEKERKSNNSLMACVSRGRCGQKLVLDI</sequence>
<dbReference type="SUPFAM" id="SSF54292">
    <property type="entry name" value="2Fe-2S ferredoxin-like"/>
    <property type="match status" value="1"/>
</dbReference>
<dbReference type="InterPro" id="IPR001041">
    <property type="entry name" value="2Fe-2S_ferredoxin-type"/>
</dbReference>
<keyword evidence="3" id="KW-1185">Reference proteome</keyword>
<dbReference type="Pfam" id="PF00111">
    <property type="entry name" value="Fer2"/>
    <property type="match status" value="1"/>
</dbReference>
<evidence type="ECO:0000259" key="1">
    <source>
        <dbReference type="PROSITE" id="PS51085"/>
    </source>
</evidence>
<feature type="domain" description="2Fe-2S ferredoxin-type" evidence="1">
    <location>
        <begin position="18"/>
        <end position="106"/>
    </location>
</feature>
<dbReference type="HOGENOM" id="CLU_003827_15_0_11"/>
<reference evidence="2 3" key="1">
    <citation type="journal article" date="2003" name="Genome Res.">
        <title>Comparative complete genome sequence analysis of the amino acid replacements responsible for the thermostability of Corynebacterium efficiens.</title>
        <authorList>
            <person name="Nishio Y."/>
            <person name="Nakamura Y."/>
            <person name="Kawarabayasi Y."/>
            <person name="Usuda Y."/>
            <person name="Kimura E."/>
            <person name="Sugimoto S."/>
            <person name="Matsui K."/>
            <person name="Yamagishi A."/>
            <person name="Kikuchi H."/>
            <person name="Ikeo K."/>
            <person name="Gojobori T."/>
        </authorList>
    </citation>
    <scope>NUCLEOTIDE SEQUENCE [LARGE SCALE GENOMIC DNA]</scope>
    <source>
        <strain evidence="3">DSM 44549 / YS-314 / AJ 12310 / JCM 11189 / NBRC 100395</strain>
    </source>
</reference>